<dbReference type="KEGG" id="moc:BB934_02265"/>
<evidence type="ECO:0000256" key="1">
    <source>
        <dbReference type="ARBA" id="ARBA00022723"/>
    </source>
</evidence>
<accession>A0A1B2EB26</accession>
<evidence type="ECO:0000313" key="6">
    <source>
        <dbReference type="EMBL" id="ANY77184.1"/>
    </source>
</evidence>
<evidence type="ECO:0000259" key="5">
    <source>
        <dbReference type="SMART" id="SM00829"/>
    </source>
</evidence>
<keyword evidence="3" id="KW-0560">Oxidoreductase</keyword>
<dbReference type="GO" id="GO:0016616">
    <property type="term" value="F:oxidoreductase activity, acting on the CH-OH group of donors, NAD or NADP as acceptor"/>
    <property type="evidence" value="ECO:0007669"/>
    <property type="project" value="UniProtKB-ARBA"/>
</dbReference>
<comment type="cofactor">
    <cofactor evidence="4">
        <name>Zn(2+)</name>
        <dbReference type="ChEBI" id="CHEBI:29105"/>
    </cofactor>
</comment>
<dbReference type="InterPro" id="IPR036291">
    <property type="entry name" value="NAD(P)-bd_dom_sf"/>
</dbReference>
<dbReference type="InterPro" id="IPR011032">
    <property type="entry name" value="GroES-like_sf"/>
</dbReference>
<dbReference type="InterPro" id="IPR002328">
    <property type="entry name" value="ADH_Zn_CS"/>
</dbReference>
<dbReference type="EMBL" id="CP016616">
    <property type="protein sequence ID" value="ANY77184.1"/>
    <property type="molecule type" value="Genomic_DNA"/>
</dbReference>
<sequence length="354" mass="37800">MKAVRFYGKHDVRIDDVDEPSTIADDEVLVRSTYCGICGTDLHEYTEGPIWTSATPNSFSGSALPQILGHEFAGRVEAVGRSVTTLRPGDRVSIQPQLGPRDGYFGSRNLAFLSGRGATIGLSWPWGGMGEFAVVKDYNAIKLPDDVTDQQGALIEPAAVAVHAIDRSGLKPGGTILITGAGPIGALAVLAARAAGAGRIFVSEPNPNRRSRIEQLGVGAVLLDPTTESVVDRIRQETDEGIGVDAAVECAGNGRALDACIDAVRAQGVVVVVGLMQGKTPVEPFKWIIKDITIQGSLCYPLTIWPRVIDMIRSGLFPVETMIDDEIELTDILEKGFKPLLDPTGAMMKVLVRV</sequence>
<dbReference type="OrthoDB" id="9773078at2"/>
<gene>
    <name evidence="6" type="ORF">BB934_02265</name>
</gene>
<dbReference type="Pfam" id="PF00107">
    <property type="entry name" value="ADH_zinc_N"/>
    <property type="match status" value="1"/>
</dbReference>
<dbReference type="PROSITE" id="PS00059">
    <property type="entry name" value="ADH_ZINC"/>
    <property type="match status" value="1"/>
</dbReference>
<keyword evidence="2 4" id="KW-0862">Zinc</keyword>
<keyword evidence="1 4" id="KW-0479">Metal-binding</keyword>
<dbReference type="InterPro" id="IPR020843">
    <property type="entry name" value="ER"/>
</dbReference>
<dbReference type="PANTHER" id="PTHR43401">
    <property type="entry name" value="L-THREONINE 3-DEHYDROGENASE"/>
    <property type="match status" value="1"/>
</dbReference>
<dbReference type="PANTHER" id="PTHR43401:SF2">
    <property type="entry name" value="L-THREONINE 3-DEHYDROGENASE"/>
    <property type="match status" value="1"/>
</dbReference>
<dbReference type="Pfam" id="PF08240">
    <property type="entry name" value="ADH_N"/>
    <property type="match status" value="1"/>
</dbReference>
<dbReference type="RefSeq" id="WP_099508181.1">
    <property type="nucleotide sequence ID" value="NZ_CP016616.1"/>
</dbReference>
<evidence type="ECO:0000256" key="2">
    <source>
        <dbReference type="ARBA" id="ARBA00022833"/>
    </source>
</evidence>
<dbReference type="SMART" id="SM00829">
    <property type="entry name" value="PKS_ER"/>
    <property type="match status" value="1"/>
</dbReference>
<dbReference type="AlphaFoldDB" id="A0A1B2EB26"/>
<dbReference type="GO" id="GO:0008270">
    <property type="term" value="F:zinc ion binding"/>
    <property type="evidence" value="ECO:0007669"/>
    <property type="project" value="InterPro"/>
</dbReference>
<name>A0A1B2EB26_9HYPH</name>
<dbReference type="SUPFAM" id="SSF50129">
    <property type="entry name" value="GroES-like"/>
    <property type="match status" value="1"/>
</dbReference>
<feature type="domain" description="Enoyl reductase (ER)" evidence="5">
    <location>
        <begin position="8"/>
        <end position="352"/>
    </location>
</feature>
<evidence type="ECO:0000256" key="3">
    <source>
        <dbReference type="ARBA" id="ARBA00023002"/>
    </source>
</evidence>
<dbReference type="SUPFAM" id="SSF51735">
    <property type="entry name" value="NAD(P)-binding Rossmann-fold domains"/>
    <property type="match status" value="1"/>
</dbReference>
<organism evidence="6">
    <name type="scientific">Microvirga ossetica</name>
    <dbReference type="NCBI Taxonomy" id="1882682"/>
    <lineage>
        <taxon>Bacteria</taxon>
        <taxon>Pseudomonadati</taxon>
        <taxon>Pseudomonadota</taxon>
        <taxon>Alphaproteobacteria</taxon>
        <taxon>Hyphomicrobiales</taxon>
        <taxon>Methylobacteriaceae</taxon>
        <taxon>Microvirga</taxon>
    </lineage>
</organism>
<dbReference type="InterPro" id="IPR050129">
    <property type="entry name" value="Zn_alcohol_dh"/>
</dbReference>
<proteinExistence type="inferred from homology"/>
<dbReference type="InterPro" id="IPR013154">
    <property type="entry name" value="ADH-like_N"/>
</dbReference>
<dbReference type="Gene3D" id="3.40.50.720">
    <property type="entry name" value="NAD(P)-binding Rossmann-like Domain"/>
    <property type="match status" value="1"/>
</dbReference>
<protein>
    <submittedName>
        <fullName evidence="6">Zinc-binding dehydrogenase</fullName>
    </submittedName>
</protein>
<evidence type="ECO:0000256" key="4">
    <source>
        <dbReference type="RuleBase" id="RU361277"/>
    </source>
</evidence>
<comment type="similarity">
    <text evidence="4">Belongs to the zinc-containing alcohol dehydrogenase family.</text>
</comment>
<dbReference type="Gene3D" id="3.90.180.10">
    <property type="entry name" value="Medium-chain alcohol dehydrogenases, catalytic domain"/>
    <property type="match status" value="1"/>
</dbReference>
<dbReference type="InterPro" id="IPR013149">
    <property type="entry name" value="ADH-like_C"/>
</dbReference>
<reference evidence="6" key="1">
    <citation type="submission" date="2016-07" db="EMBL/GenBank/DDBJ databases">
        <title>Microvirga ossetica sp. nov. a new species of rhizobia isolated from root nodules of the legume species Vicia alpestris Steven originated from North Ossetia region in the Caucasus.</title>
        <authorList>
            <person name="Safronova V.I."/>
            <person name="Kuznetsova I.G."/>
            <person name="Sazanova A.L."/>
            <person name="Belimov A."/>
            <person name="Andronov E."/>
            <person name="Osledkin Y.S."/>
            <person name="Onishchuk O.P."/>
            <person name="Kurchak O.N."/>
            <person name="Shaposhnikov A.I."/>
            <person name="Willems A."/>
            <person name="Tikhonovich I.A."/>
        </authorList>
    </citation>
    <scope>NUCLEOTIDE SEQUENCE [LARGE SCALE GENOMIC DNA]</scope>
    <source>
        <strain evidence="6">V5/3M</strain>
    </source>
</reference>